<feature type="compositionally biased region" description="Low complexity" evidence="1">
    <location>
        <begin position="16"/>
        <end position="31"/>
    </location>
</feature>
<dbReference type="STRING" id="708187.A0A1Q8S2K1"/>
<dbReference type="Gene3D" id="1.20.120.520">
    <property type="entry name" value="nmb1532 protein domain like"/>
    <property type="match status" value="1"/>
</dbReference>
<dbReference type="PANTHER" id="PTHR38048:SF1">
    <property type="entry name" value="HEMERYTHRIN-LIKE DOMAIN-CONTAINING PROTEIN"/>
    <property type="match status" value="1"/>
</dbReference>
<evidence type="ECO:0000256" key="1">
    <source>
        <dbReference type="SAM" id="MobiDB-lite"/>
    </source>
</evidence>
<name>A0A1Q8S2K1_9PEZI</name>
<feature type="region of interest" description="Disordered" evidence="1">
    <location>
        <begin position="1"/>
        <end position="36"/>
    </location>
</feature>
<dbReference type="InterPro" id="IPR053206">
    <property type="entry name" value="Dimeric_xanthone_biosynth"/>
</dbReference>
<reference evidence="3 4" key="1">
    <citation type="submission" date="2016-11" db="EMBL/GenBank/DDBJ databases">
        <title>Draft Genome Assembly of Colletotrichum chlorophyti a pathogen of herbaceous plants.</title>
        <authorList>
            <person name="Gan P."/>
            <person name="Narusaka M."/>
            <person name="Tsushima A."/>
            <person name="Narusaka Y."/>
            <person name="Takano Y."/>
            <person name="Shirasu K."/>
        </authorList>
    </citation>
    <scope>NUCLEOTIDE SEQUENCE [LARGE SCALE GENOMIC DNA]</scope>
    <source>
        <strain evidence="3 4">NTL11</strain>
    </source>
</reference>
<proteinExistence type="predicted"/>
<evidence type="ECO:0000313" key="4">
    <source>
        <dbReference type="Proteomes" id="UP000186583"/>
    </source>
</evidence>
<sequence length="197" mass="22881">MSSNAGEEQQRHQPGAAAPPSTSEPTTTAKPELPPLTPAEFKVYNQMAEKMNLFHNHFRQQWTILHDAAASGRRPQNMTLKQFLDTGLQFAQHLTAHHGIEETYVFPMLARRMPEFRAGRAELLRQHKQIHKGLDGFEDYLRRCRSRETELELSVLKEKMDSWGGVLWTHLDQEVETLGAENMRRYWTLEEVRNMPM</sequence>
<feature type="domain" description="Hemerythrin-like" evidence="2">
    <location>
        <begin position="49"/>
        <end position="177"/>
    </location>
</feature>
<dbReference type="InterPro" id="IPR012312">
    <property type="entry name" value="Hemerythrin-like"/>
</dbReference>
<protein>
    <recommendedName>
        <fullName evidence="2">Hemerythrin-like domain-containing protein</fullName>
    </recommendedName>
</protein>
<evidence type="ECO:0000313" key="3">
    <source>
        <dbReference type="EMBL" id="OLN95665.1"/>
    </source>
</evidence>
<dbReference type="PANTHER" id="PTHR38048">
    <property type="entry name" value="EXPRESSED PROTEIN"/>
    <property type="match status" value="1"/>
</dbReference>
<gene>
    <name evidence="3" type="ORF">CCHL11_04971</name>
</gene>
<comment type="caution">
    <text evidence="3">The sequence shown here is derived from an EMBL/GenBank/DDBJ whole genome shotgun (WGS) entry which is preliminary data.</text>
</comment>
<dbReference type="Proteomes" id="UP000186583">
    <property type="component" value="Unassembled WGS sequence"/>
</dbReference>
<dbReference type="CDD" id="cd12108">
    <property type="entry name" value="Hr-like"/>
    <property type="match status" value="1"/>
</dbReference>
<keyword evidence="4" id="KW-1185">Reference proteome</keyword>
<accession>A0A1Q8S2K1</accession>
<organism evidence="3 4">
    <name type="scientific">Colletotrichum chlorophyti</name>
    <dbReference type="NCBI Taxonomy" id="708187"/>
    <lineage>
        <taxon>Eukaryota</taxon>
        <taxon>Fungi</taxon>
        <taxon>Dikarya</taxon>
        <taxon>Ascomycota</taxon>
        <taxon>Pezizomycotina</taxon>
        <taxon>Sordariomycetes</taxon>
        <taxon>Hypocreomycetidae</taxon>
        <taxon>Glomerellales</taxon>
        <taxon>Glomerellaceae</taxon>
        <taxon>Colletotrichum</taxon>
    </lineage>
</organism>
<dbReference type="OrthoDB" id="10044044at2759"/>
<dbReference type="AlphaFoldDB" id="A0A1Q8S2K1"/>
<evidence type="ECO:0000259" key="2">
    <source>
        <dbReference type="Pfam" id="PF01814"/>
    </source>
</evidence>
<dbReference type="Pfam" id="PF01814">
    <property type="entry name" value="Hemerythrin"/>
    <property type="match status" value="1"/>
</dbReference>
<dbReference type="EMBL" id="MPGH01000034">
    <property type="protein sequence ID" value="OLN95665.1"/>
    <property type="molecule type" value="Genomic_DNA"/>
</dbReference>